<dbReference type="Proteomes" id="UP001228059">
    <property type="component" value="Chromosome"/>
</dbReference>
<name>A0AAJ6GQ06_9XANT</name>
<dbReference type="PANTHER" id="PTHR22674:SF6">
    <property type="entry name" value="NTPASE KAP FAMILY P-LOOP DOMAIN-CONTAINING PROTEIN 1"/>
    <property type="match status" value="1"/>
</dbReference>
<evidence type="ECO:0000313" key="2">
    <source>
        <dbReference type="EMBL" id="WIX05168.1"/>
    </source>
</evidence>
<protein>
    <submittedName>
        <fullName evidence="2">P-loop NTPase fold protein</fullName>
    </submittedName>
</protein>
<dbReference type="InterPro" id="IPR052754">
    <property type="entry name" value="NTPase_KAP_P-loop"/>
</dbReference>
<reference evidence="2 3" key="1">
    <citation type="submission" date="2023-05" db="EMBL/GenBank/DDBJ databases">
        <title>Complete Genome Resource of Xanthomonas oryzae pv. leersiae Strain YNJC Isolated From Plateau Japonica Rice in Southwest China.</title>
        <authorList>
            <person name="Aa X."/>
            <person name="Mei L."/>
            <person name="Liu P."/>
            <person name="Yang Y."/>
            <person name="Tang C."/>
            <person name="Zhang F."/>
            <person name="Dong C."/>
            <person name="Wang B."/>
            <person name="Chen X."/>
            <person name="Dai L."/>
        </authorList>
    </citation>
    <scope>NUCLEOTIDE SEQUENCE [LARGE SCALE GENOMIC DNA]</scope>
    <source>
        <strain evidence="2 3">YNJC</strain>
    </source>
</reference>
<dbReference type="InterPro" id="IPR011646">
    <property type="entry name" value="KAP_P-loop"/>
</dbReference>
<evidence type="ECO:0000259" key="1">
    <source>
        <dbReference type="Pfam" id="PF07693"/>
    </source>
</evidence>
<dbReference type="RefSeq" id="WP_005916294.1">
    <property type="nucleotide sequence ID" value="NZ_CP127225.1"/>
</dbReference>
<dbReference type="InterPro" id="IPR027417">
    <property type="entry name" value="P-loop_NTPase"/>
</dbReference>
<sequence length="627" mass="68629">MNIFEFSKVEVDMWADNETERDFLNFSGIADTVAEIIAQANGRPVSIGVSGSWGVGKSSMIKLTHASLSARPRQEGDREFVVVEFNAWLYQGYDDARAALMDVIADKLAEEAKKRETAGDKVTEFVKRIRWLRLGKLVATDVAALTLGLPPIGVLGGVFNTAGDMADGVNEDELKAADKAVKKAGKEVAGLLDPRLEISPPKEIQALRNSFEQALEELGITLVVLIDDLDRCLPPTTISTLEAIRLFLFLRHTAFVIAADDGMIKHAVRRHFDGITDDLVINYFDKLIQVPIRVPPLGTQEVRAYMMLLFVDNSSLDQEDKNKIRLGVCEQLRKTWQGNRVDRGFVAGLHPDLPGELVGKLDTADRLAPLMVGASGILGNPRLIKRFLNALSIRMAISNAQGVGVDEAVLAKLMLFERLGDSKAFADLVSKVSTSDNGKPAFLAEWEKSAIAGAEFALQDPWKAPFIEEWLRLPPALSDIDLRGALYVSREHAPLISPEDRLSSDAAEVLTALLTQPEMAGSLKARLSGLARAETTVLMDRVLEKARQEQEWGVPAILESAVALAESDPALGARLAAFLRDRPVAQIRPNIIPRIADYSWAKDVFGAWDAGDTSKPVKAAIKTRTVK</sequence>
<dbReference type="Pfam" id="PF07693">
    <property type="entry name" value="KAP_NTPase"/>
    <property type="match status" value="1"/>
</dbReference>
<evidence type="ECO:0000313" key="3">
    <source>
        <dbReference type="Proteomes" id="UP001228059"/>
    </source>
</evidence>
<accession>A0AAJ6GQ06</accession>
<dbReference type="Gene3D" id="3.40.50.300">
    <property type="entry name" value="P-loop containing nucleotide triphosphate hydrolases"/>
    <property type="match status" value="1"/>
</dbReference>
<gene>
    <name evidence="2" type="ORF">QN060_12825</name>
</gene>
<dbReference type="AlphaFoldDB" id="A0AAJ6GQ06"/>
<dbReference type="SUPFAM" id="SSF52540">
    <property type="entry name" value="P-loop containing nucleoside triphosphate hydrolases"/>
    <property type="match status" value="1"/>
</dbReference>
<dbReference type="EMBL" id="CP127225">
    <property type="protein sequence ID" value="WIX05168.1"/>
    <property type="molecule type" value="Genomic_DNA"/>
</dbReference>
<dbReference type="PANTHER" id="PTHR22674">
    <property type="entry name" value="NTPASE, KAP FAMILY P-LOOP DOMAIN-CONTAINING 1"/>
    <property type="match status" value="1"/>
</dbReference>
<feature type="domain" description="KAP NTPase" evidence="1">
    <location>
        <begin position="27"/>
        <end position="395"/>
    </location>
</feature>
<organism evidence="2 3">
    <name type="scientific">Xanthomonas oryzae pv. leersiae</name>
    <dbReference type="NCBI Taxonomy" id="3112258"/>
    <lineage>
        <taxon>Bacteria</taxon>
        <taxon>Pseudomonadati</taxon>
        <taxon>Pseudomonadota</taxon>
        <taxon>Gammaproteobacteria</taxon>
        <taxon>Lysobacterales</taxon>
        <taxon>Lysobacteraceae</taxon>
        <taxon>Xanthomonas</taxon>
    </lineage>
</organism>
<proteinExistence type="predicted"/>